<feature type="domain" description="Tudor-knot" evidence="8">
    <location>
        <begin position="7"/>
        <end position="54"/>
    </location>
</feature>
<dbReference type="EMBL" id="DS268585">
    <property type="protein sequence ID" value="EFO91958.1"/>
    <property type="molecule type" value="Genomic_DNA"/>
</dbReference>
<dbReference type="PANTHER" id="PTHR10880">
    <property type="entry name" value="MORTALITY FACTOR 4-LIKE PROTEIN"/>
    <property type="match status" value="1"/>
</dbReference>
<evidence type="ECO:0000313" key="12">
    <source>
        <dbReference type="Proteomes" id="UP000483820"/>
    </source>
</evidence>
<dbReference type="InParanoid" id="E3NBF2"/>
<keyword evidence="5" id="KW-0539">Nucleus</keyword>
<keyword evidence="2" id="KW-0156">Chromatin regulator</keyword>
<reference evidence="10 12" key="2">
    <citation type="submission" date="2019-12" db="EMBL/GenBank/DDBJ databases">
        <title>Chromosome-level assembly of the Caenorhabditis remanei genome.</title>
        <authorList>
            <person name="Teterina A.A."/>
            <person name="Willis J.H."/>
            <person name="Phillips P.C."/>
        </authorList>
    </citation>
    <scope>NUCLEOTIDE SEQUENCE [LARGE SCALE GENOMIC DNA]</scope>
    <source>
        <strain evidence="10 12">PX506</strain>
        <tissue evidence="10">Whole organism</tissue>
    </source>
</reference>
<proteinExistence type="predicted"/>
<gene>
    <name evidence="9" type="ORF">CRE_11424</name>
    <name evidence="10" type="ORF">GCK72_021199</name>
</gene>
<keyword evidence="4" id="KW-0804">Transcription</keyword>
<dbReference type="GO" id="GO:0006355">
    <property type="term" value="P:regulation of DNA-templated transcription"/>
    <property type="evidence" value="ECO:0007669"/>
    <property type="project" value="InterPro"/>
</dbReference>
<dbReference type="Gene3D" id="2.30.30.140">
    <property type="match status" value="1"/>
</dbReference>
<dbReference type="STRING" id="31234.E3NBF2"/>
<dbReference type="OMA" id="ARTHNVE"/>
<dbReference type="OrthoDB" id="124855at2759"/>
<dbReference type="SUPFAM" id="SSF54160">
    <property type="entry name" value="Chromo domain-like"/>
    <property type="match status" value="1"/>
</dbReference>
<dbReference type="EMBL" id="WUAV01000005">
    <property type="protein sequence ID" value="KAF1754636.1"/>
    <property type="molecule type" value="Genomic_DNA"/>
</dbReference>
<evidence type="ECO:0000256" key="3">
    <source>
        <dbReference type="ARBA" id="ARBA00023015"/>
    </source>
</evidence>
<dbReference type="GO" id="GO:0035267">
    <property type="term" value="C:NuA4 histone acetyltransferase complex"/>
    <property type="evidence" value="ECO:0007669"/>
    <property type="project" value="TreeGrafter"/>
</dbReference>
<evidence type="ECO:0000259" key="8">
    <source>
        <dbReference type="Pfam" id="PF11717"/>
    </source>
</evidence>
<dbReference type="CTD" id="9812521"/>
<name>E3NBF2_CAERE</name>
<evidence type="ECO:0000256" key="6">
    <source>
        <dbReference type="SAM" id="MobiDB-lite"/>
    </source>
</evidence>
<dbReference type="Proteomes" id="UP000008281">
    <property type="component" value="Unassembled WGS sequence"/>
</dbReference>
<dbReference type="eggNOG" id="KOG3001">
    <property type="taxonomic scope" value="Eukaryota"/>
</dbReference>
<keyword evidence="11" id="KW-1185">Reference proteome</keyword>
<evidence type="ECO:0000259" key="7">
    <source>
        <dbReference type="Pfam" id="PF05712"/>
    </source>
</evidence>
<evidence type="ECO:0000256" key="2">
    <source>
        <dbReference type="ARBA" id="ARBA00022853"/>
    </source>
</evidence>
<feature type="domain" description="MRG" evidence="7">
    <location>
        <begin position="98"/>
        <end position="303"/>
    </location>
</feature>
<organism evidence="11">
    <name type="scientific">Caenorhabditis remanei</name>
    <name type="common">Caenorhabditis vulgaris</name>
    <dbReference type="NCBI Taxonomy" id="31234"/>
    <lineage>
        <taxon>Eukaryota</taxon>
        <taxon>Metazoa</taxon>
        <taxon>Ecdysozoa</taxon>
        <taxon>Nematoda</taxon>
        <taxon>Chromadorea</taxon>
        <taxon>Rhabditida</taxon>
        <taxon>Rhabditina</taxon>
        <taxon>Rhabditomorpha</taxon>
        <taxon>Rhabditoidea</taxon>
        <taxon>Rhabditidae</taxon>
        <taxon>Peloderinae</taxon>
        <taxon>Caenorhabditis</taxon>
    </lineage>
</organism>
<dbReference type="InterPro" id="IPR008676">
    <property type="entry name" value="MRG"/>
</dbReference>
<evidence type="ECO:0000256" key="5">
    <source>
        <dbReference type="ARBA" id="ARBA00023242"/>
    </source>
</evidence>
<dbReference type="Gene3D" id="1.10.274.30">
    <property type="entry name" value="MRG domain"/>
    <property type="match status" value="1"/>
</dbReference>
<sequence>MSQPIFQIGESFVCIFKTNVPYEAKVIGIKEVKGKQCYVIHYTGWASRHDEKVPLGAEEGKMFKGSLEEYARTHNVEIPTVALNSAKKKRSVVEQGNQSEESDESSDMESPTPGIRFDMASPLKKIIIDDSKYLKSDVLTHVPAAFSIDEIVSDYLETIPVTDQELQEVNQVNFTVTEDEPTPNSVLAISAQSLVQFFDVVLGFHLLYPNERKQYNDLIHKVAIDEGLVLLNPNNLPAPAGFKSSEHYGLIHFLRMFTKLPKLLEESGLNQNVINRLTIGIESLLDFLERNFEKYYNNGVDYDSTAVEEARSSTSAPRATRRVSRR</sequence>
<evidence type="ECO:0000313" key="10">
    <source>
        <dbReference type="EMBL" id="KAF1754636.1"/>
    </source>
</evidence>
<dbReference type="Proteomes" id="UP000483820">
    <property type="component" value="Chromosome V"/>
</dbReference>
<reference evidence="9" key="1">
    <citation type="submission" date="2007-07" db="EMBL/GenBank/DDBJ databases">
        <title>PCAP assembly of the Caenorhabditis remanei genome.</title>
        <authorList>
            <consortium name="The Caenorhabditis remanei Sequencing Consortium"/>
            <person name="Wilson R.K."/>
        </authorList>
    </citation>
    <scope>NUCLEOTIDE SEQUENCE [LARGE SCALE GENOMIC DNA]</scope>
    <source>
        <strain evidence="9">PB4641</strain>
    </source>
</reference>
<evidence type="ECO:0000313" key="11">
    <source>
        <dbReference type="Proteomes" id="UP000008281"/>
    </source>
</evidence>
<evidence type="ECO:0000256" key="1">
    <source>
        <dbReference type="ARBA" id="ARBA00004123"/>
    </source>
</evidence>
<dbReference type="InterPro" id="IPR038217">
    <property type="entry name" value="MRG_C_sf"/>
</dbReference>
<dbReference type="InterPro" id="IPR016197">
    <property type="entry name" value="Chromo-like_dom_sf"/>
</dbReference>
<evidence type="ECO:0000313" key="9">
    <source>
        <dbReference type="EMBL" id="EFO91958.1"/>
    </source>
</evidence>
<dbReference type="KEGG" id="crq:GCK72_021199"/>
<dbReference type="PROSITE" id="PS51640">
    <property type="entry name" value="MRG"/>
    <property type="match status" value="1"/>
</dbReference>
<accession>E3NBF2</accession>
<keyword evidence="3" id="KW-0805">Transcription regulation</keyword>
<dbReference type="InterPro" id="IPR026541">
    <property type="entry name" value="MRG_dom"/>
</dbReference>
<dbReference type="GeneID" id="9812521"/>
<feature type="region of interest" description="Disordered" evidence="6">
    <location>
        <begin position="89"/>
        <end position="114"/>
    </location>
</feature>
<dbReference type="PANTHER" id="PTHR10880:SF48">
    <property type="entry name" value="MORTALITY FACTOR 4 LIKE 2"/>
    <property type="match status" value="1"/>
</dbReference>
<dbReference type="AlphaFoldDB" id="E3NBF2"/>
<dbReference type="Pfam" id="PF11717">
    <property type="entry name" value="Tudor-knot"/>
    <property type="match status" value="1"/>
</dbReference>
<dbReference type="HOGENOM" id="CLU_039566_0_0_1"/>
<dbReference type="Pfam" id="PF05712">
    <property type="entry name" value="MRG"/>
    <property type="match status" value="1"/>
</dbReference>
<dbReference type="InterPro" id="IPR025995">
    <property type="entry name" value="Tudor-knot"/>
</dbReference>
<dbReference type="GO" id="GO:0005634">
    <property type="term" value="C:nucleus"/>
    <property type="evidence" value="ECO:0007669"/>
    <property type="project" value="UniProtKB-SubCell"/>
</dbReference>
<protein>
    <submittedName>
        <fullName evidence="9">Uncharacterized protein</fullName>
    </submittedName>
</protein>
<dbReference type="GO" id="GO:0006325">
    <property type="term" value="P:chromatin organization"/>
    <property type="evidence" value="ECO:0007669"/>
    <property type="project" value="UniProtKB-KW"/>
</dbReference>
<comment type="subcellular location">
    <subcellularLocation>
        <location evidence="1">Nucleus</location>
    </subcellularLocation>
</comment>
<evidence type="ECO:0000256" key="4">
    <source>
        <dbReference type="ARBA" id="ARBA00023163"/>
    </source>
</evidence>
<dbReference type="RefSeq" id="XP_003094268.1">
    <property type="nucleotide sequence ID" value="XM_003094220.1"/>
</dbReference>